<feature type="domain" description="YtkA-like" evidence="1">
    <location>
        <begin position="214"/>
        <end position="270"/>
    </location>
</feature>
<gene>
    <name evidence="2" type="ORF">KCG35_23300</name>
</gene>
<sequence>MKPQLISDTLDIAAELIYDGRSLELGSIKLISRANQLRKDVNKLRASARTAGDDDTRQQLSDAANLLASQILQWQKQGADNRQQSSRYKGFGHQLLKQAMVKHWPSRIKLQGEMSLIPAKHQLIAHNTQIRSVHPSMPKVMQTVKEPVANMSLSIPAMNNQTIPSPLDTSSYQLSRDLHYFAHVEPVPDDLTVLTTGNDPAVPLNTIHQWYLIVTDLKGQAASNKKIKVRGHMPGHVHGLPTQPRVTEEVEPGVYLVEGVKFQMIGWWVMEFDIPHNNEQDTVKFNIVL</sequence>
<evidence type="ECO:0000313" key="2">
    <source>
        <dbReference type="EMBL" id="MBU2713986.1"/>
    </source>
</evidence>
<dbReference type="EMBL" id="JAGSOY010000129">
    <property type="protein sequence ID" value="MBU2713986.1"/>
    <property type="molecule type" value="Genomic_DNA"/>
</dbReference>
<keyword evidence="3" id="KW-1185">Reference proteome</keyword>
<comment type="caution">
    <text evidence="2">The sequence shown here is derived from an EMBL/GenBank/DDBJ whole genome shotgun (WGS) entry which is preliminary data.</text>
</comment>
<proteinExistence type="predicted"/>
<reference evidence="2 3" key="1">
    <citation type="submission" date="2021-04" db="EMBL/GenBank/DDBJ databases">
        <authorList>
            <person name="Pira H."/>
            <person name="Risdian C."/>
            <person name="Wink J."/>
        </authorList>
    </citation>
    <scope>NUCLEOTIDE SEQUENCE [LARGE SCALE GENOMIC DNA]</scope>
    <source>
        <strain evidence="2 3">WH53</strain>
    </source>
</reference>
<dbReference type="InterPro" id="IPR032693">
    <property type="entry name" value="YtkA-like_dom"/>
</dbReference>
<evidence type="ECO:0000313" key="3">
    <source>
        <dbReference type="Proteomes" id="UP000690515"/>
    </source>
</evidence>
<name>A0ABS5ZKY7_9GAMM</name>
<organism evidence="2 3">
    <name type="scientific">Zooshikella harenae</name>
    <dbReference type="NCBI Taxonomy" id="2827238"/>
    <lineage>
        <taxon>Bacteria</taxon>
        <taxon>Pseudomonadati</taxon>
        <taxon>Pseudomonadota</taxon>
        <taxon>Gammaproteobacteria</taxon>
        <taxon>Oceanospirillales</taxon>
        <taxon>Zooshikellaceae</taxon>
        <taxon>Zooshikella</taxon>
    </lineage>
</organism>
<dbReference type="Proteomes" id="UP000690515">
    <property type="component" value="Unassembled WGS sequence"/>
</dbReference>
<evidence type="ECO:0000259" key="1">
    <source>
        <dbReference type="Pfam" id="PF13115"/>
    </source>
</evidence>
<accession>A0ABS5ZKY7</accession>
<dbReference type="RefSeq" id="WP_215822262.1">
    <property type="nucleotide sequence ID" value="NZ_JAGSOY010000129.1"/>
</dbReference>
<protein>
    <submittedName>
        <fullName evidence="2">FixH family protein</fullName>
    </submittedName>
</protein>
<dbReference type="Pfam" id="PF13115">
    <property type="entry name" value="YtkA"/>
    <property type="match status" value="1"/>
</dbReference>